<dbReference type="EMBL" id="JAAALK010000288">
    <property type="protein sequence ID" value="KAG8055382.1"/>
    <property type="molecule type" value="Genomic_DNA"/>
</dbReference>
<dbReference type="PANTHER" id="PTHR31265:SF1">
    <property type="entry name" value="OS01G0756600 PROTEIN"/>
    <property type="match status" value="1"/>
</dbReference>
<comment type="caution">
    <text evidence="1">The sequence shown here is derived from an EMBL/GenBank/DDBJ whole genome shotgun (WGS) entry which is preliminary data.</text>
</comment>
<evidence type="ECO:0008006" key="3">
    <source>
        <dbReference type="Google" id="ProtNLM"/>
    </source>
</evidence>
<accession>A0A8J5V2L6</accession>
<proteinExistence type="predicted"/>
<sequence length="118" mass="12867">MFPNTSFGVLLPTNHDEHTSALPGWMSDSDEYTVPQGKRAIELLSGDSCQPPMAVMAFAGDQAQNFHYSPTGNATSQKAANVTFTARADRTRVAFYSVYYNTRSDDHSSLCGPVIDDV</sequence>
<reference evidence="1" key="2">
    <citation type="submission" date="2021-02" db="EMBL/GenBank/DDBJ databases">
        <authorList>
            <person name="Kimball J.A."/>
            <person name="Haas M.W."/>
            <person name="Macchietto M."/>
            <person name="Kono T."/>
            <person name="Duquette J."/>
            <person name="Shao M."/>
        </authorList>
    </citation>
    <scope>NUCLEOTIDE SEQUENCE</scope>
    <source>
        <tissue evidence="1">Fresh leaf tissue</tissue>
    </source>
</reference>
<dbReference type="PANTHER" id="PTHR31265">
    <property type="entry name" value="OS02G0527500 PROTEIN-RELATED"/>
    <property type="match status" value="1"/>
</dbReference>
<dbReference type="InterPro" id="IPR052437">
    <property type="entry name" value="Pectin_Meth_Modulator"/>
</dbReference>
<dbReference type="AlphaFoldDB" id="A0A8J5V2L6"/>
<dbReference type="Proteomes" id="UP000729402">
    <property type="component" value="Unassembled WGS sequence"/>
</dbReference>
<evidence type="ECO:0000313" key="2">
    <source>
        <dbReference type="Proteomes" id="UP000729402"/>
    </source>
</evidence>
<evidence type="ECO:0000313" key="1">
    <source>
        <dbReference type="EMBL" id="KAG8055382.1"/>
    </source>
</evidence>
<dbReference type="GO" id="GO:0005886">
    <property type="term" value="C:plasma membrane"/>
    <property type="evidence" value="ECO:0007669"/>
    <property type="project" value="TreeGrafter"/>
</dbReference>
<dbReference type="OrthoDB" id="1671788at2759"/>
<protein>
    <recommendedName>
        <fullName evidence="3">DUF642 domain-containing protein</fullName>
    </recommendedName>
</protein>
<name>A0A8J5V2L6_ZIZPA</name>
<keyword evidence="2" id="KW-1185">Reference proteome</keyword>
<reference evidence="1" key="1">
    <citation type="journal article" date="2021" name="bioRxiv">
        <title>Whole Genome Assembly and Annotation of Northern Wild Rice, Zizania palustris L., Supports a Whole Genome Duplication in the Zizania Genus.</title>
        <authorList>
            <person name="Haas M."/>
            <person name="Kono T."/>
            <person name="Macchietto M."/>
            <person name="Millas R."/>
            <person name="McGilp L."/>
            <person name="Shao M."/>
            <person name="Duquette J."/>
            <person name="Hirsch C.N."/>
            <person name="Kimball J."/>
        </authorList>
    </citation>
    <scope>NUCLEOTIDE SEQUENCE</scope>
    <source>
        <tissue evidence="1">Fresh leaf tissue</tissue>
    </source>
</reference>
<gene>
    <name evidence="1" type="ORF">GUJ93_ZPchr0001g32853</name>
</gene>
<organism evidence="1 2">
    <name type="scientific">Zizania palustris</name>
    <name type="common">Northern wild rice</name>
    <dbReference type="NCBI Taxonomy" id="103762"/>
    <lineage>
        <taxon>Eukaryota</taxon>
        <taxon>Viridiplantae</taxon>
        <taxon>Streptophyta</taxon>
        <taxon>Embryophyta</taxon>
        <taxon>Tracheophyta</taxon>
        <taxon>Spermatophyta</taxon>
        <taxon>Magnoliopsida</taxon>
        <taxon>Liliopsida</taxon>
        <taxon>Poales</taxon>
        <taxon>Poaceae</taxon>
        <taxon>BOP clade</taxon>
        <taxon>Oryzoideae</taxon>
        <taxon>Oryzeae</taxon>
        <taxon>Zizaniinae</taxon>
        <taxon>Zizania</taxon>
    </lineage>
</organism>